<dbReference type="Gene3D" id="3.40.50.1820">
    <property type="entry name" value="alpha/beta hydrolase"/>
    <property type="match status" value="1"/>
</dbReference>
<dbReference type="GO" id="GO:0005794">
    <property type="term" value="C:Golgi apparatus"/>
    <property type="evidence" value="ECO:0007669"/>
    <property type="project" value="TreeGrafter"/>
</dbReference>
<dbReference type="PANTHER" id="PTHR11757:SF19">
    <property type="entry name" value="PROLYL ENDOPEPTIDASE-LIKE"/>
    <property type="match status" value="1"/>
</dbReference>
<evidence type="ECO:0000256" key="4">
    <source>
        <dbReference type="ARBA" id="ARBA00022825"/>
    </source>
</evidence>
<dbReference type="PRINTS" id="PR00862">
    <property type="entry name" value="PROLIGOPTASE"/>
</dbReference>
<dbReference type="SUPFAM" id="SSF50993">
    <property type="entry name" value="Peptidase/esterase 'gauge' domain"/>
    <property type="match status" value="1"/>
</dbReference>
<dbReference type="InterPro" id="IPR023302">
    <property type="entry name" value="Pept_S9A_N"/>
</dbReference>
<keyword evidence="9" id="KW-1185">Reference proteome</keyword>
<protein>
    <recommendedName>
        <fullName evidence="6">Prolyl endopeptidase</fullName>
        <ecNumber evidence="6">3.4.21.-</ecNumber>
    </recommendedName>
</protein>
<name>A0A6P3WEV6_CLUHA</name>
<evidence type="ECO:0000256" key="2">
    <source>
        <dbReference type="ARBA" id="ARBA00022670"/>
    </source>
</evidence>
<comment type="similarity">
    <text evidence="1 6">Belongs to the peptidase S9A family.</text>
</comment>
<dbReference type="RefSeq" id="XP_012696862.2">
    <property type="nucleotide sequence ID" value="XM_012841408.3"/>
</dbReference>
<feature type="domain" description="Peptidase S9A N-terminal" evidence="8">
    <location>
        <begin position="125"/>
        <end position="396"/>
    </location>
</feature>
<dbReference type="InterPro" id="IPR001375">
    <property type="entry name" value="Peptidase_S9_cat"/>
</dbReference>
<dbReference type="GeneID" id="105912446"/>
<dbReference type="GO" id="GO:0004252">
    <property type="term" value="F:serine-type endopeptidase activity"/>
    <property type="evidence" value="ECO:0007669"/>
    <property type="project" value="UniProtKB-UniRule"/>
</dbReference>
<organism evidence="9 10">
    <name type="scientific">Clupea harengus</name>
    <name type="common">Atlantic herring</name>
    <dbReference type="NCBI Taxonomy" id="7950"/>
    <lineage>
        <taxon>Eukaryota</taxon>
        <taxon>Metazoa</taxon>
        <taxon>Chordata</taxon>
        <taxon>Craniata</taxon>
        <taxon>Vertebrata</taxon>
        <taxon>Euteleostomi</taxon>
        <taxon>Actinopterygii</taxon>
        <taxon>Neopterygii</taxon>
        <taxon>Teleostei</taxon>
        <taxon>Clupei</taxon>
        <taxon>Clupeiformes</taxon>
        <taxon>Clupeoidei</taxon>
        <taxon>Clupeidae</taxon>
        <taxon>Clupea</taxon>
    </lineage>
</organism>
<dbReference type="FunFam" id="3.40.50.1820:FF:000050">
    <property type="entry name" value="prolyl endopeptidase-like isoform X2"/>
    <property type="match status" value="1"/>
</dbReference>
<dbReference type="InterPro" id="IPR051543">
    <property type="entry name" value="Serine_Peptidase_S9A"/>
</dbReference>
<evidence type="ECO:0000313" key="9">
    <source>
        <dbReference type="Proteomes" id="UP000515152"/>
    </source>
</evidence>
<dbReference type="CTD" id="9581"/>
<dbReference type="InterPro" id="IPR029058">
    <property type="entry name" value="AB_hydrolase_fold"/>
</dbReference>
<dbReference type="Pfam" id="PF00326">
    <property type="entry name" value="Peptidase_S9"/>
    <property type="match status" value="1"/>
</dbReference>
<dbReference type="EC" id="3.4.21.-" evidence="6"/>
<dbReference type="SUPFAM" id="SSF53474">
    <property type="entry name" value="alpha/beta-Hydrolases"/>
    <property type="match status" value="1"/>
</dbReference>
<dbReference type="PANTHER" id="PTHR11757">
    <property type="entry name" value="PROTEASE FAMILY S9A OLIGOPEPTIDASE"/>
    <property type="match status" value="1"/>
</dbReference>
<feature type="domain" description="Peptidase S9 prolyl oligopeptidase catalytic" evidence="7">
    <location>
        <begin position="467"/>
        <end position="651"/>
    </location>
</feature>
<evidence type="ECO:0000256" key="6">
    <source>
        <dbReference type="RuleBase" id="RU368024"/>
    </source>
</evidence>
<keyword evidence="3 6" id="KW-0378">Hydrolase</keyword>
<evidence type="ECO:0000256" key="5">
    <source>
        <dbReference type="ARBA" id="ARBA00045448"/>
    </source>
</evidence>
<evidence type="ECO:0000259" key="8">
    <source>
        <dbReference type="Pfam" id="PF02897"/>
    </source>
</evidence>
<comment type="function">
    <text evidence="5">Serine peptidase whose precise substrate specificity remains unclear. Does not cleave peptides after a arginine or lysine residue. Regulates trans-Golgi network morphology and sorting by regulating the membrane binding of the AP-1 complex. May play a role in the regulation of synaptic vesicle exocytosis.</text>
</comment>
<dbReference type="GO" id="GO:0005856">
    <property type="term" value="C:cytoskeleton"/>
    <property type="evidence" value="ECO:0007669"/>
    <property type="project" value="TreeGrafter"/>
</dbReference>
<dbReference type="AlphaFoldDB" id="A0A6P3WEV6"/>
<reference evidence="10" key="1">
    <citation type="submission" date="2025-08" db="UniProtKB">
        <authorList>
            <consortium name="RefSeq"/>
        </authorList>
    </citation>
    <scope>IDENTIFICATION</scope>
</reference>
<gene>
    <name evidence="10" type="primary">prepl</name>
</gene>
<evidence type="ECO:0000256" key="3">
    <source>
        <dbReference type="ARBA" id="ARBA00022801"/>
    </source>
</evidence>
<keyword evidence="2 6" id="KW-0645">Protease</keyword>
<dbReference type="InterPro" id="IPR002470">
    <property type="entry name" value="Peptidase_S9A"/>
</dbReference>
<keyword evidence="4 6" id="KW-0720">Serine protease</keyword>
<proteinExistence type="inferred from homology"/>
<accession>A0A6P3WEV6</accession>
<dbReference type="GO" id="GO:0006508">
    <property type="term" value="P:proteolysis"/>
    <property type="evidence" value="ECO:0007669"/>
    <property type="project" value="UniProtKB-KW"/>
</dbReference>
<dbReference type="KEGG" id="char:105912446"/>
<evidence type="ECO:0000313" key="10">
    <source>
        <dbReference type="RefSeq" id="XP_012696862.2"/>
    </source>
</evidence>
<evidence type="ECO:0000256" key="1">
    <source>
        <dbReference type="ARBA" id="ARBA00005228"/>
    </source>
</evidence>
<dbReference type="Proteomes" id="UP000515152">
    <property type="component" value="Chromosome 13"/>
</dbReference>
<sequence length="703" mass="78857">MHSITRSLSRAFTRSAYWSNVQLTTVAARFYPACCHGVQFYRCPRQEQRYRNLVQRYRRKLRASYNKFSTIPDNTVVQGRFHSYIEDGGIIYRCLRGPGESKPEKVLSVEWLKGGEGEEEEEEEEGERSLQRVRLSPGESLLAATVKAPHQEEARCIVVRLTDMKTPHHPLLILDNVFSFEWASDNTLFYSRQEGLKCRSVYRLDLTEAGARNTLVYEEHDPEFFVEVGRSGDGQLLTLNSTSKSSSEVRVICSSAPDHAPALVQPRQPGLVYYTEHSRGELYILANTGPNQEFQLLKAPLSSPSMRSWLPVYTPSAGWAVKDMELLQDHCVFTLRHPSGRLHLQTVPLKDPTRVSSLELPLWACGLESQRASQTDTQSFRFLLFSPVCPPSAYLYTPSPLQILTEQGPPPERPHHSCQTTRLEAPSKDGTMVPITLLHRPPLADLGSAPMLVHVYGAYGMDLNMAFSPDKRLLLDRGWALAYCHVRGGGERGLGWHRAGRLERKQRGVEDLAACLQRLHDLGVSTPDRTALTARSAGAVLVGALCNQQPQLLRAITVQAPFLDVLGTMQDPSLPLTVEERGEWGDPLTSPQHRDNIASYCPCCNITPQHYPSMLITAYQGDSRVPVSGVEKYVARLRTAVDTHSSLGMLKPETRVILDLQPGRDHFGPEDFELSLCESARQMAFLHMELGLDKTADHKKRRG</sequence>
<dbReference type="OrthoDB" id="248387at2759"/>
<dbReference type="Gene3D" id="2.130.10.120">
    <property type="entry name" value="Prolyl oligopeptidase, N-terminal domain"/>
    <property type="match status" value="1"/>
</dbReference>
<evidence type="ECO:0000259" key="7">
    <source>
        <dbReference type="Pfam" id="PF00326"/>
    </source>
</evidence>
<dbReference type="Pfam" id="PF02897">
    <property type="entry name" value="Peptidase_S9_N"/>
    <property type="match status" value="1"/>
</dbReference>